<dbReference type="SUPFAM" id="SSF51735">
    <property type="entry name" value="NAD(P)-binding Rossmann-fold domains"/>
    <property type="match status" value="1"/>
</dbReference>
<keyword evidence="3" id="KW-1185">Reference proteome</keyword>
<sequence>MGFMYNLIRSQFFTKLPVPTSSFAGQTVIITGANTGLGLEAARHIVRLGAEKVILAVRTVAKGEAAARDIISSTKVKSNTVEVWQLDLSDYESVKAFGARVATLDRLDAVIQNAGILTNNFDVLEDNESHITVNVISATLVGLGALPKLKETSIRFGVKTRLEFVGSDMQWIAKYKESETSGSILDALAKKEGADMGDRYAVSKLLLLYTVREIAARQPLGKARVIVDCVTPGACASDIFRDDMSWLRSVIQGFMVSLFARTTEVGSRALVHGVKPDLEDNAHGAFLQDCKVFPNGPNVDSPKGQQWAQRWIEEFFPKLESIQPGVTKVLS</sequence>
<dbReference type="Gene3D" id="3.40.50.720">
    <property type="entry name" value="NAD(P)-binding Rossmann-like Domain"/>
    <property type="match status" value="1"/>
</dbReference>
<dbReference type="EMBL" id="ML977315">
    <property type="protein sequence ID" value="KAF2119284.1"/>
    <property type="molecule type" value="Genomic_DNA"/>
</dbReference>
<dbReference type="Pfam" id="PF00106">
    <property type="entry name" value="adh_short"/>
    <property type="match status" value="1"/>
</dbReference>
<dbReference type="PANTHER" id="PTHR43157:SF31">
    <property type="entry name" value="PHOSPHATIDYLINOSITOL-GLYCAN BIOSYNTHESIS CLASS F PROTEIN"/>
    <property type="match status" value="1"/>
</dbReference>
<dbReference type="InterPro" id="IPR036291">
    <property type="entry name" value="NAD(P)-bd_dom_sf"/>
</dbReference>
<dbReference type="AlphaFoldDB" id="A0A6A5ZJS8"/>
<dbReference type="Proteomes" id="UP000799770">
    <property type="component" value="Unassembled WGS sequence"/>
</dbReference>
<accession>A0A6A5ZJS8</accession>
<keyword evidence="1" id="KW-0560">Oxidoreductase</keyword>
<evidence type="ECO:0000313" key="3">
    <source>
        <dbReference type="Proteomes" id="UP000799770"/>
    </source>
</evidence>
<evidence type="ECO:0000313" key="2">
    <source>
        <dbReference type="EMBL" id="KAF2119284.1"/>
    </source>
</evidence>
<dbReference type="PRINTS" id="PR00081">
    <property type="entry name" value="GDHRDH"/>
</dbReference>
<reference evidence="2" key="1">
    <citation type="journal article" date="2020" name="Stud. Mycol.">
        <title>101 Dothideomycetes genomes: a test case for predicting lifestyles and emergence of pathogens.</title>
        <authorList>
            <person name="Haridas S."/>
            <person name="Albert R."/>
            <person name="Binder M."/>
            <person name="Bloem J."/>
            <person name="Labutti K."/>
            <person name="Salamov A."/>
            <person name="Andreopoulos B."/>
            <person name="Baker S."/>
            <person name="Barry K."/>
            <person name="Bills G."/>
            <person name="Bluhm B."/>
            <person name="Cannon C."/>
            <person name="Castanera R."/>
            <person name="Culley D."/>
            <person name="Daum C."/>
            <person name="Ezra D."/>
            <person name="Gonzalez J."/>
            <person name="Henrissat B."/>
            <person name="Kuo A."/>
            <person name="Liang C."/>
            <person name="Lipzen A."/>
            <person name="Lutzoni F."/>
            <person name="Magnuson J."/>
            <person name="Mondo S."/>
            <person name="Nolan M."/>
            <person name="Ohm R."/>
            <person name="Pangilinan J."/>
            <person name="Park H.-J."/>
            <person name="Ramirez L."/>
            <person name="Alfaro M."/>
            <person name="Sun H."/>
            <person name="Tritt A."/>
            <person name="Yoshinaga Y."/>
            <person name="Zwiers L.-H."/>
            <person name="Turgeon B."/>
            <person name="Goodwin S."/>
            <person name="Spatafora J."/>
            <person name="Crous P."/>
            <person name="Grigoriev I."/>
        </authorList>
    </citation>
    <scope>NUCLEOTIDE SEQUENCE</scope>
    <source>
        <strain evidence="2">CBS 627.86</strain>
    </source>
</reference>
<protein>
    <submittedName>
        <fullName evidence="2">Uncharacterized protein</fullName>
    </submittedName>
</protein>
<dbReference type="OrthoDB" id="542013at2759"/>
<dbReference type="InterPro" id="IPR002347">
    <property type="entry name" value="SDR_fam"/>
</dbReference>
<name>A0A6A5ZJS8_9PLEO</name>
<dbReference type="PANTHER" id="PTHR43157">
    <property type="entry name" value="PHOSPHATIDYLINOSITOL-GLYCAN BIOSYNTHESIS CLASS F PROTEIN-RELATED"/>
    <property type="match status" value="1"/>
</dbReference>
<gene>
    <name evidence="2" type="ORF">BDV96DRAFT_514799</name>
</gene>
<proteinExistence type="predicted"/>
<organism evidence="2 3">
    <name type="scientific">Lophiotrema nucula</name>
    <dbReference type="NCBI Taxonomy" id="690887"/>
    <lineage>
        <taxon>Eukaryota</taxon>
        <taxon>Fungi</taxon>
        <taxon>Dikarya</taxon>
        <taxon>Ascomycota</taxon>
        <taxon>Pezizomycotina</taxon>
        <taxon>Dothideomycetes</taxon>
        <taxon>Pleosporomycetidae</taxon>
        <taxon>Pleosporales</taxon>
        <taxon>Lophiotremataceae</taxon>
        <taxon>Lophiotrema</taxon>
    </lineage>
</organism>
<dbReference type="GO" id="GO:0016491">
    <property type="term" value="F:oxidoreductase activity"/>
    <property type="evidence" value="ECO:0007669"/>
    <property type="project" value="UniProtKB-KW"/>
</dbReference>
<evidence type="ECO:0000256" key="1">
    <source>
        <dbReference type="ARBA" id="ARBA00023002"/>
    </source>
</evidence>